<dbReference type="Gramene" id="Vigun04g002200.1.v1.2">
    <property type="protein sequence ID" value="Vigun04g002200.1.v1.2.CDS.1"/>
    <property type="gene ID" value="Vigun04g002200.v1.2"/>
</dbReference>
<dbReference type="PROSITE" id="PS51747">
    <property type="entry name" value="CYT_DCMP_DEAMINASES_2"/>
    <property type="match status" value="2"/>
</dbReference>
<dbReference type="OrthoDB" id="414540at2759"/>
<dbReference type="SUPFAM" id="SSF53927">
    <property type="entry name" value="Cytidine deaminase-like"/>
    <property type="match status" value="2"/>
</dbReference>
<dbReference type="InterPro" id="IPR013171">
    <property type="entry name" value="Cyd/dCyd_deaminase_Zn-bd"/>
</dbReference>
<dbReference type="AlphaFoldDB" id="A0A4D6LU30"/>
<protein>
    <recommendedName>
        <fullName evidence="3">cytidine deaminase</fullName>
        <ecNumber evidence="3">3.5.4.5</ecNumber>
    </recommendedName>
</protein>
<evidence type="ECO:0000256" key="3">
    <source>
        <dbReference type="ARBA" id="ARBA00012783"/>
    </source>
</evidence>
<dbReference type="FunFam" id="3.40.140.10:FF:000041">
    <property type="entry name" value="Cytidine deaminase"/>
    <property type="match status" value="1"/>
</dbReference>
<dbReference type="EMBL" id="CP039349">
    <property type="protein sequence ID" value="QCD91970.1"/>
    <property type="molecule type" value="Genomic_DNA"/>
</dbReference>
<evidence type="ECO:0000313" key="11">
    <source>
        <dbReference type="EMBL" id="QCD91970.1"/>
    </source>
</evidence>
<dbReference type="Pfam" id="PF08211">
    <property type="entry name" value="dCMP_cyt_deam_2"/>
    <property type="match status" value="1"/>
</dbReference>
<dbReference type="GO" id="GO:0008270">
    <property type="term" value="F:zinc ion binding"/>
    <property type="evidence" value="ECO:0007669"/>
    <property type="project" value="InterPro"/>
</dbReference>
<evidence type="ECO:0000256" key="2">
    <source>
        <dbReference type="ARBA" id="ARBA00011738"/>
    </source>
</evidence>
<dbReference type="GO" id="GO:0004126">
    <property type="term" value="F:cytidine deaminase activity"/>
    <property type="evidence" value="ECO:0007669"/>
    <property type="project" value="UniProtKB-EC"/>
</dbReference>
<sequence>MEQPKPKPRFVISASEAQTHSSPIAKLLPSLVAPAQSLARPPISNFPVAAVGLGASGRIFVGVNVEFPGLPFHHTIHAEQFLLTNLALHGETRLDSFAVSAAPCGHCRQFLQELRDAPDIQILITSHANPHFTPLSHFLSHRFGPHDLLPKTAPLLLEPRHNALSLPTPIPQNTNPNNLTLPALEAANNSHAPYSASPSGVALLDSKGTVHKGSYIESAAYNPSLGPLQAALVAFIVGGGGAYDEIVAAVLVEKEGAAIKQEPTARLVLHSISPHCHFRTFLATASSHSPISS</sequence>
<feature type="binding site" evidence="9">
    <location>
        <position position="77"/>
    </location>
    <ligand>
        <name>Zn(2+)</name>
        <dbReference type="ChEBI" id="CHEBI:29105"/>
        <note>catalytic</note>
    </ligand>
</feature>
<dbReference type="CDD" id="cd01283">
    <property type="entry name" value="cytidine_deaminase"/>
    <property type="match status" value="2"/>
</dbReference>
<dbReference type="InterPro" id="IPR050202">
    <property type="entry name" value="Cyt/Deoxycyt_deaminase"/>
</dbReference>
<name>A0A4D6LU30_VIGUN</name>
<dbReference type="PANTHER" id="PTHR11644">
    <property type="entry name" value="CYTIDINE DEAMINASE"/>
    <property type="match status" value="1"/>
</dbReference>
<keyword evidence="6 9" id="KW-0862">Zinc</keyword>
<feature type="binding site" evidence="9">
    <location>
        <position position="107"/>
    </location>
    <ligand>
        <name>Zn(2+)</name>
        <dbReference type="ChEBI" id="CHEBI:29105"/>
        <note>catalytic</note>
    </ligand>
</feature>
<comment type="similarity">
    <text evidence="1">Belongs to the cytidine and deoxycytidylate deaminase family.</text>
</comment>
<reference evidence="11 12" key="1">
    <citation type="submission" date="2019-04" db="EMBL/GenBank/DDBJ databases">
        <title>An improved genome assembly and genetic linkage map for asparagus bean, Vigna unguiculata ssp. sesquipedialis.</title>
        <authorList>
            <person name="Xia Q."/>
            <person name="Zhang R."/>
            <person name="Dong Y."/>
        </authorList>
    </citation>
    <scope>NUCLEOTIDE SEQUENCE [LARGE SCALE GENOMIC DNA]</scope>
    <source>
        <tissue evidence="11">Leaf</tissue>
    </source>
</reference>
<evidence type="ECO:0000256" key="6">
    <source>
        <dbReference type="ARBA" id="ARBA00022833"/>
    </source>
</evidence>
<feature type="active site" description="Proton donor" evidence="7">
    <location>
        <position position="79"/>
    </location>
</feature>
<keyword evidence="12" id="KW-1185">Reference proteome</keyword>
<dbReference type="InterPro" id="IPR006263">
    <property type="entry name" value="Cyt_deam_dimer"/>
</dbReference>
<dbReference type="GO" id="GO:0005829">
    <property type="term" value="C:cytosol"/>
    <property type="evidence" value="ECO:0007669"/>
    <property type="project" value="TreeGrafter"/>
</dbReference>
<organism evidence="11 12">
    <name type="scientific">Vigna unguiculata</name>
    <name type="common">Cowpea</name>
    <dbReference type="NCBI Taxonomy" id="3917"/>
    <lineage>
        <taxon>Eukaryota</taxon>
        <taxon>Viridiplantae</taxon>
        <taxon>Streptophyta</taxon>
        <taxon>Embryophyta</taxon>
        <taxon>Tracheophyta</taxon>
        <taxon>Spermatophyta</taxon>
        <taxon>Magnoliopsida</taxon>
        <taxon>eudicotyledons</taxon>
        <taxon>Gunneridae</taxon>
        <taxon>Pentapetalae</taxon>
        <taxon>rosids</taxon>
        <taxon>fabids</taxon>
        <taxon>Fabales</taxon>
        <taxon>Fabaceae</taxon>
        <taxon>Papilionoideae</taxon>
        <taxon>50 kb inversion clade</taxon>
        <taxon>NPAAA clade</taxon>
        <taxon>indigoferoid/millettioid clade</taxon>
        <taxon>Phaseoleae</taxon>
        <taxon>Vigna</taxon>
    </lineage>
</organism>
<dbReference type="PIRSF" id="PIRSF006334">
    <property type="entry name" value="Cdd_plus_pseudo"/>
    <property type="match status" value="1"/>
</dbReference>
<evidence type="ECO:0000256" key="8">
    <source>
        <dbReference type="PIRSR" id="PIRSR006334-2"/>
    </source>
</evidence>
<evidence type="ECO:0000259" key="10">
    <source>
        <dbReference type="PROSITE" id="PS51747"/>
    </source>
</evidence>
<dbReference type="InterPro" id="IPR002125">
    <property type="entry name" value="CMP_dCMP_dom"/>
</dbReference>
<feature type="binding site" evidence="8">
    <location>
        <begin position="64"/>
        <end position="66"/>
    </location>
    <ligand>
        <name>substrate</name>
    </ligand>
</feature>
<comment type="cofactor">
    <cofactor evidence="9">
        <name>Zn(2+)</name>
        <dbReference type="ChEBI" id="CHEBI:29105"/>
    </cofactor>
    <text evidence="9">Binds 1 zinc ion.</text>
</comment>
<evidence type="ECO:0000256" key="4">
    <source>
        <dbReference type="ARBA" id="ARBA00022723"/>
    </source>
</evidence>
<evidence type="ECO:0000256" key="1">
    <source>
        <dbReference type="ARBA" id="ARBA00006576"/>
    </source>
</evidence>
<dbReference type="PANTHER" id="PTHR11644:SF2">
    <property type="entry name" value="CYTIDINE DEAMINASE"/>
    <property type="match status" value="1"/>
</dbReference>
<evidence type="ECO:0000256" key="5">
    <source>
        <dbReference type="ARBA" id="ARBA00022801"/>
    </source>
</evidence>
<feature type="binding site" evidence="9">
    <location>
        <position position="104"/>
    </location>
    <ligand>
        <name>Zn(2+)</name>
        <dbReference type="ChEBI" id="CHEBI:29105"/>
        <note>catalytic</note>
    </ligand>
</feature>
<dbReference type="InterPro" id="IPR016193">
    <property type="entry name" value="Cytidine_deaminase-like"/>
</dbReference>
<comment type="subunit">
    <text evidence="2">Homodimer.</text>
</comment>
<evidence type="ECO:0000256" key="7">
    <source>
        <dbReference type="PIRSR" id="PIRSR006334-1"/>
    </source>
</evidence>
<evidence type="ECO:0000256" key="9">
    <source>
        <dbReference type="PIRSR" id="PIRSR006334-3"/>
    </source>
</evidence>
<keyword evidence="5" id="KW-0378">Hydrolase</keyword>
<dbReference type="Gene3D" id="3.40.140.10">
    <property type="entry name" value="Cytidine Deaminase, domain 2"/>
    <property type="match status" value="2"/>
</dbReference>
<dbReference type="GO" id="GO:0042803">
    <property type="term" value="F:protein homodimerization activity"/>
    <property type="evidence" value="ECO:0007669"/>
    <property type="project" value="UniProtKB-ARBA"/>
</dbReference>
<dbReference type="FunFam" id="3.40.140.10:FF:000006">
    <property type="entry name" value="Cytidine deaminase"/>
    <property type="match status" value="1"/>
</dbReference>
<dbReference type="EC" id="3.5.4.5" evidence="3"/>
<dbReference type="GO" id="GO:0046135">
    <property type="term" value="P:pyrimidine nucleoside catabolic process"/>
    <property type="evidence" value="ECO:0007669"/>
    <property type="project" value="UniProtKB-ARBA"/>
</dbReference>
<proteinExistence type="inferred from homology"/>
<dbReference type="PROSITE" id="PS00903">
    <property type="entry name" value="CYT_DCMP_DEAMINASES_1"/>
    <property type="match status" value="1"/>
</dbReference>
<accession>A0A4D6LU30</accession>
<feature type="domain" description="CMP/dCMP-type deaminase" evidence="10">
    <location>
        <begin position="23"/>
        <end position="146"/>
    </location>
</feature>
<dbReference type="NCBIfam" id="NF006537">
    <property type="entry name" value="PRK09027.1"/>
    <property type="match status" value="1"/>
</dbReference>
<keyword evidence="4 9" id="KW-0479">Metal-binding</keyword>
<dbReference type="InterPro" id="IPR016192">
    <property type="entry name" value="APOBEC/CMP_deaminase_Zn-bd"/>
</dbReference>
<dbReference type="Pfam" id="PF00383">
    <property type="entry name" value="dCMP_cyt_deam_1"/>
    <property type="match status" value="1"/>
</dbReference>
<dbReference type="Proteomes" id="UP000501690">
    <property type="component" value="Linkage Group LG5"/>
</dbReference>
<gene>
    <name evidence="11" type="ORF">DEO72_LG5g26</name>
</gene>
<evidence type="ECO:0000313" key="12">
    <source>
        <dbReference type="Proteomes" id="UP000501690"/>
    </source>
</evidence>
<dbReference type="NCBIfam" id="TIGR01355">
    <property type="entry name" value="cyt_deam_dimer"/>
    <property type="match status" value="1"/>
</dbReference>
<feature type="domain" description="CMP/dCMP-type deaminase" evidence="10">
    <location>
        <begin position="174"/>
        <end position="293"/>
    </location>
</feature>